<evidence type="ECO:0000256" key="5">
    <source>
        <dbReference type="ARBA" id="ARBA00022771"/>
    </source>
</evidence>
<evidence type="ECO:0000256" key="7">
    <source>
        <dbReference type="ARBA" id="ARBA00023015"/>
    </source>
</evidence>
<dbReference type="Pfam" id="PF00096">
    <property type="entry name" value="zf-C2H2"/>
    <property type="match status" value="2"/>
</dbReference>
<dbReference type="FunFam" id="3.30.160.60:FF:000446">
    <property type="entry name" value="Zinc finger protein"/>
    <property type="match status" value="1"/>
</dbReference>
<feature type="domain" description="C2H2-type" evidence="12">
    <location>
        <begin position="143"/>
        <end position="170"/>
    </location>
</feature>
<dbReference type="FunFam" id="3.30.160.60:FF:000145">
    <property type="entry name" value="Zinc finger protein 574"/>
    <property type="match status" value="1"/>
</dbReference>
<dbReference type="FunFam" id="3.30.160.60:FF:002343">
    <property type="entry name" value="Zinc finger protein 33A"/>
    <property type="match status" value="1"/>
</dbReference>
<dbReference type="PROSITE" id="PS50157">
    <property type="entry name" value="ZINC_FINGER_C2H2_2"/>
    <property type="match status" value="3"/>
</dbReference>
<gene>
    <name evidence="13" type="ORF">Pmani_027301</name>
</gene>
<dbReference type="PANTHER" id="PTHR45925">
    <property type="entry name" value="ZINC FINGER PROTEIN"/>
    <property type="match status" value="1"/>
</dbReference>
<dbReference type="SUPFAM" id="SSF57667">
    <property type="entry name" value="beta-beta-alpha zinc fingers"/>
    <property type="match status" value="2"/>
</dbReference>
<comment type="caution">
    <text evidence="13">The sequence shown here is derived from an EMBL/GenBank/DDBJ whole genome shotgun (WGS) entry which is preliminary data.</text>
</comment>
<evidence type="ECO:0000256" key="1">
    <source>
        <dbReference type="ARBA" id="ARBA00004123"/>
    </source>
</evidence>
<comment type="subcellular location">
    <subcellularLocation>
        <location evidence="1">Nucleus</location>
    </subcellularLocation>
</comment>
<evidence type="ECO:0000256" key="10">
    <source>
        <dbReference type="ARBA" id="ARBA00023242"/>
    </source>
</evidence>
<evidence type="ECO:0000256" key="8">
    <source>
        <dbReference type="ARBA" id="ARBA00023125"/>
    </source>
</evidence>
<keyword evidence="5 11" id="KW-0863">Zinc-finger</keyword>
<reference evidence="13" key="1">
    <citation type="submission" date="2023-11" db="EMBL/GenBank/DDBJ databases">
        <title>Genome assemblies of two species of porcelain crab, Petrolisthes cinctipes and Petrolisthes manimaculis (Anomura: Porcellanidae).</title>
        <authorList>
            <person name="Angst P."/>
        </authorList>
    </citation>
    <scope>NUCLEOTIDE SEQUENCE</scope>
    <source>
        <strain evidence="13">PB745_02</strain>
        <tissue evidence="13">Gill</tissue>
    </source>
</reference>
<evidence type="ECO:0000313" key="14">
    <source>
        <dbReference type="Proteomes" id="UP001292094"/>
    </source>
</evidence>
<dbReference type="AlphaFoldDB" id="A0AAE1P2Z4"/>
<organism evidence="13 14">
    <name type="scientific">Petrolisthes manimaculis</name>
    <dbReference type="NCBI Taxonomy" id="1843537"/>
    <lineage>
        <taxon>Eukaryota</taxon>
        <taxon>Metazoa</taxon>
        <taxon>Ecdysozoa</taxon>
        <taxon>Arthropoda</taxon>
        <taxon>Crustacea</taxon>
        <taxon>Multicrustacea</taxon>
        <taxon>Malacostraca</taxon>
        <taxon>Eumalacostraca</taxon>
        <taxon>Eucarida</taxon>
        <taxon>Decapoda</taxon>
        <taxon>Pleocyemata</taxon>
        <taxon>Anomura</taxon>
        <taxon>Galatheoidea</taxon>
        <taxon>Porcellanidae</taxon>
        <taxon>Petrolisthes</taxon>
    </lineage>
</organism>
<keyword evidence="8" id="KW-0238">DNA-binding</keyword>
<dbReference type="Proteomes" id="UP001292094">
    <property type="component" value="Unassembled WGS sequence"/>
</dbReference>
<dbReference type="Gene3D" id="3.30.160.60">
    <property type="entry name" value="Classic Zinc Finger"/>
    <property type="match status" value="4"/>
</dbReference>
<feature type="domain" description="C2H2-type" evidence="12">
    <location>
        <begin position="38"/>
        <end position="65"/>
    </location>
</feature>
<dbReference type="GO" id="GO:0008270">
    <property type="term" value="F:zinc ion binding"/>
    <property type="evidence" value="ECO:0007669"/>
    <property type="project" value="UniProtKB-KW"/>
</dbReference>
<accession>A0AAE1P2Z4</accession>
<keyword evidence="14" id="KW-1185">Reference proteome</keyword>
<dbReference type="GO" id="GO:0000978">
    <property type="term" value="F:RNA polymerase II cis-regulatory region sequence-specific DNA binding"/>
    <property type="evidence" value="ECO:0007669"/>
    <property type="project" value="TreeGrafter"/>
</dbReference>
<evidence type="ECO:0000256" key="6">
    <source>
        <dbReference type="ARBA" id="ARBA00022833"/>
    </source>
</evidence>
<evidence type="ECO:0000256" key="11">
    <source>
        <dbReference type="PROSITE-ProRule" id="PRU00042"/>
    </source>
</evidence>
<keyword evidence="6" id="KW-0862">Zinc</keyword>
<dbReference type="InterPro" id="IPR036236">
    <property type="entry name" value="Znf_C2H2_sf"/>
</dbReference>
<keyword evidence="3" id="KW-0479">Metal-binding</keyword>
<evidence type="ECO:0000313" key="13">
    <source>
        <dbReference type="EMBL" id="KAK4300518.1"/>
    </source>
</evidence>
<evidence type="ECO:0000256" key="3">
    <source>
        <dbReference type="ARBA" id="ARBA00022723"/>
    </source>
</evidence>
<evidence type="ECO:0000256" key="2">
    <source>
        <dbReference type="ARBA" id="ARBA00006991"/>
    </source>
</evidence>
<protein>
    <recommendedName>
        <fullName evidence="12">C2H2-type domain-containing protein</fullName>
    </recommendedName>
</protein>
<evidence type="ECO:0000259" key="12">
    <source>
        <dbReference type="PROSITE" id="PS50157"/>
    </source>
</evidence>
<keyword evidence="7" id="KW-0805">Transcription regulation</keyword>
<dbReference type="EMBL" id="JAWZYT010003042">
    <property type="protein sequence ID" value="KAK4300518.1"/>
    <property type="molecule type" value="Genomic_DNA"/>
</dbReference>
<keyword evidence="9" id="KW-0804">Transcription</keyword>
<evidence type="ECO:0000256" key="9">
    <source>
        <dbReference type="ARBA" id="ARBA00023163"/>
    </source>
</evidence>
<dbReference type="InterPro" id="IPR013087">
    <property type="entry name" value="Znf_C2H2_type"/>
</dbReference>
<feature type="domain" description="C2H2-type" evidence="12">
    <location>
        <begin position="171"/>
        <end position="199"/>
    </location>
</feature>
<dbReference type="Pfam" id="PF13909">
    <property type="entry name" value="zf-H2C2_5"/>
    <property type="match status" value="1"/>
</dbReference>
<sequence>MRVTLGPSLLQLQLLQSDPLLPPPSLGSVMQGGDGRVRHCPFCSKSFRRSDHLRSHIRTHTGEKPFACPVCPYRAAQKITMDRHRCGSSDGGSSGGEEAVRRSAFSLARALQQHHSPPCDTDDLAFLASSSFHPLPGVCSDGLTCPFCGRRSKRRDHLRLHIRTHTGEKPYRCPYCDRRTNQKNNLKLHIRNVHPGQPCNL</sequence>
<dbReference type="InterPro" id="IPR051967">
    <property type="entry name" value="Krueppel_C2H2-ZF"/>
</dbReference>
<dbReference type="GO" id="GO:0005634">
    <property type="term" value="C:nucleus"/>
    <property type="evidence" value="ECO:0007669"/>
    <property type="project" value="UniProtKB-SubCell"/>
</dbReference>
<evidence type="ECO:0000256" key="4">
    <source>
        <dbReference type="ARBA" id="ARBA00022737"/>
    </source>
</evidence>
<keyword evidence="4" id="KW-0677">Repeat</keyword>
<dbReference type="GO" id="GO:0000981">
    <property type="term" value="F:DNA-binding transcription factor activity, RNA polymerase II-specific"/>
    <property type="evidence" value="ECO:0007669"/>
    <property type="project" value="TreeGrafter"/>
</dbReference>
<dbReference type="PROSITE" id="PS00028">
    <property type="entry name" value="ZINC_FINGER_C2H2_1"/>
    <property type="match status" value="1"/>
</dbReference>
<comment type="similarity">
    <text evidence="2">Belongs to the krueppel C2H2-type zinc-finger protein family.</text>
</comment>
<dbReference type="SMART" id="SM00355">
    <property type="entry name" value="ZnF_C2H2"/>
    <property type="match status" value="4"/>
</dbReference>
<name>A0AAE1P2Z4_9EUCA</name>
<proteinExistence type="inferred from homology"/>
<keyword evidence="10" id="KW-0539">Nucleus</keyword>